<sequence length="240" mass="28227">MFVRFAEEENNHVSGELPDIYWHKHIHPAGWPYYHHTRDKVTTTLDITDPRTYRDLQRHHRDHARRDSFAFPNNPSYEHYLDTFNTKWEISVDETGYRWINHAEALGGDKDQGLLEMLQEVTSPRRYEHTLERRRDYWAFLQAHPCHTVLPEYGEQHVQDVLTWCLADQTLFSTSTASFTVVQAERLLEILKSLPDPSTRPIEENMKSYSFSLRVWYTAAIARTIGTLSLSLSYSTSILD</sequence>
<evidence type="ECO:0000313" key="2">
    <source>
        <dbReference type="Proteomes" id="UP000076798"/>
    </source>
</evidence>
<dbReference type="Proteomes" id="UP000076798">
    <property type="component" value="Unassembled WGS sequence"/>
</dbReference>
<protein>
    <submittedName>
        <fullName evidence="1">Uncharacterized protein</fullName>
    </submittedName>
</protein>
<evidence type="ECO:0000313" key="1">
    <source>
        <dbReference type="EMBL" id="KZT39204.1"/>
    </source>
</evidence>
<gene>
    <name evidence="1" type="ORF">SISSUDRAFT_667630</name>
</gene>
<name>A0A166E4N5_9AGAM</name>
<proteinExistence type="predicted"/>
<dbReference type="EMBL" id="KV428050">
    <property type="protein sequence ID" value="KZT39204.1"/>
    <property type="molecule type" value="Genomic_DNA"/>
</dbReference>
<dbReference type="OrthoDB" id="3208379at2759"/>
<accession>A0A166E4N5</accession>
<organism evidence="1 2">
    <name type="scientific">Sistotremastrum suecicum HHB10207 ss-3</name>
    <dbReference type="NCBI Taxonomy" id="1314776"/>
    <lineage>
        <taxon>Eukaryota</taxon>
        <taxon>Fungi</taxon>
        <taxon>Dikarya</taxon>
        <taxon>Basidiomycota</taxon>
        <taxon>Agaricomycotina</taxon>
        <taxon>Agaricomycetes</taxon>
        <taxon>Sistotremastrales</taxon>
        <taxon>Sistotremastraceae</taxon>
        <taxon>Sistotremastrum</taxon>
    </lineage>
</organism>
<keyword evidence="2" id="KW-1185">Reference proteome</keyword>
<reference evidence="1 2" key="1">
    <citation type="journal article" date="2016" name="Mol. Biol. Evol.">
        <title>Comparative Genomics of Early-Diverging Mushroom-Forming Fungi Provides Insights into the Origins of Lignocellulose Decay Capabilities.</title>
        <authorList>
            <person name="Nagy L.G."/>
            <person name="Riley R."/>
            <person name="Tritt A."/>
            <person name="Adam C."/>
            <person name="Daum C."/>
            <person name="Floudas D."/>
            <person name="Sun H."/>
            <person name="Yadav J.S."/>
            <person name="Pangilinan J."/>
            <person name="Larsson K.H."/>
            <person name="Matsuura K."/>
            <person name="Barry K."/>
            <person name="Labutti K."/>
            <person name="Kuo R."/>
            <person name="Ohm R.A."/>
            <person name="Bhattacharya S.S."/>
            <person name="Shirouzu T."/>
            <person name="Yoshinaga Y."/>
            <person name="Martin F.M."/>
            <person name="Grigoriev I.V."/>
            <person name="Hibbett D.S."/>
        </authorList>
    </citation>
    <scope>NUCLEOTIDE SEQUENCE [LARGE SCALE GENOMIC DNA]</scope>
    <source>
        <strain evidence="1 2">HHB10207 ss-3</strain>
    </source>
</reference>
<dbReference type="AlphaFoldDB" id="A0A166E4N5"/>